<gene>
    <name evidence="2" type="ORF">CYMTET_20112</name>
</gene>
<evidence type="ECO:0000313" key="3">
    <source>
        <dbReference type="Proteomes" id="UP001190700"/>
    </source>
</evidence>
<dbReference type="AlphaFoldDB" id="A0AAE0L4A1"/>
<sequence>MLFAQEPTVPPDLKGRPALEFDKMPKSDADTRVADPLTRADVVKRQMIHAGCNLEVAQHRDQQRYQQHKSGAYLPKPHRFAVGEADPNVDWKLQPSQPY</sequence>
<reference evidence="2 3" key="1">
    <citation type="journal article" date="2015" name="Genome Biol. Evol.">
        <title>Comparative Genomics of a Bacterivorous Green Alga Reveals Evolutionary Causalities and Consequences of Phago-Mixotrophic Mode of Nutrition.</title>
        <authorList>
            <person name="Burns J.A."/>
            <person name="Paasch A."/>
            <person name="Narechania A."/>
            <person name="Kim E."/>
        </authorList>
    </citation>
    <scope>NUCLEOTIDE SEQUENCE [LARGE SCALE GENOMIC DNA]</scope>
    <source>
        <strain evidence="2 3">PLY_AMNH</strain>
    </source>
</reference>
<proteinExistence type="predicted"/>
<comment type="caution">
    <text evidence="2">The sequence shown here is derived from an EMBL/GenBank/DDBJ whole genome shotgun (WGS) entry which is preliminary data.</text>
</comment>
<evidence type="ECO:0000313" key="2">
    <source>
        <dbReference type="EMBL" id="KAK3271548.1"/>
    </source>
</evidence>
<dbReference type="EMBL" id="LGRX02009615">
    <property type="protein sequence ID" value="KAK3271548.1"/>
    <property type="molecule type" value="Genomic_DNA"/>
</dbReference>
<organism evidence="2 3">
    <name type="scientific">Cymbomonas tetramitiformis</name>
    <dbReference type="NCBI Taxonomy" id="36881"/>
    <lineage>
        <taxon>Eukaryota</taxon>
        <taxon>Viridiplantae</taxon>
        <taxon>Chlorophyta</taxon>
        <taxon>Pyramimonadophyceae</taxon>
        <taxon>Pyramimonadales</taxon>
        <taxon>Pyramimonadaceae</taxon>
        <taxon>Cymbomonas</taxon>
    </lineage>
</organism>
<accession>A0AAE0L4A1</accession>
<feature type="region of interest" description="Disordered" evidence="1">
    <location>
        <begin position="1"/>
        <end position="31"/>
    </location>
</feature>
<protein>
    <submittedName>
        <fullName evidence="2">Uncharacterized protein</fullName>
    </submittedName>
</protein>
<keyword evidence="3" id="KW-1185">Reference proteome</keyword>
<name>A0AAE0L4A1_9CHLO</name>
<evidence type="ECO:0000256" key="1">
    <source>
        <dbReference type="SAM" id="MobiDB-lite"/>
    </source>
</evidence>
<dbReference type="Proteomes" id="UP001190700">
    <property type="component" value="Unassembled WGS sequence"/>
</dbReference>
<feature type="compositionally biased region" description="Basic and acidic residues" evidence="1">
    <location>
        <begin position="13"/>
        <end position="31"/>
    </location>
</feature>